<gene>
    <name evidence="3" type="ORF">SAMN02745207_02067</name>
</gene>
<dbReference type="SMART" id="SM00899">
    <property type="entry name" value="FeoA"/>
    <property type="match status" value="1"/>
</dbReference>
<reference evidence="3 4" key="1">
    <citation type="submission" date="2016-11" db="EMBL/GenBank/DDBJ databases">
        <authorList>
            <person name="Jaros S."/>
            <person name="Januszkiewicz K."/>
            <person name="Wedrychowicz H."/>
        </authorList>
    </citation>
    <scope>NUCLEOTIDE SEQUENCE [LARGE SCALE GENOMIC DNA]</scope>
    <source>
        <strain evidence="3 4">DSM 8605</strain>
    </source>
</reference>
<dbReference type="InterPro" id="IPR053184">
    <property type="entry name" value="FeoA-like"/>
</dbReference>
<dbReference type="InterPro" id="IPR007167">
    <property type="entry name" value="Fe-transptr_FeoA-like"/>
</dbReference>
<feature type="domain" description="Ferrous iron transporter FeoA-like" evidence="2">
    <location>
        <begin position="1"/>
        <end position="72"/>
    </location>
</feature>
<dbReference type="PANTHER" id="PTHR43151:SF1">
    <property type="entry name" value="SSR2333 PROTEIN"/>
    <property type="match status" value="1"/>
</dbReference>
<name>A0A1M5V471_9CLOT</name>
<keyword evidence="1" id="KW-0408">Iron</keyword>
<dbReference type="Gene3D" id="2.30.30.90">
    <property type="match status" value="1"/>
</dbReference>
<dbReference type="Proteomes" id="UP000184447">
    <property type="component" value="Unassembled WGS sequence"/>
</dbReference>
<evidence type="ECO:0000313" key="4">
    <source>
        <dbReference type="Proteomes" id="UP000184447"/>
    </source>
</evidence>
<dbReference type="InterPro" id="IPR038157">
    <property type="entry name" value="FeoA_core_dom"/>
</dbReference>
<sequence>MPLTMVNEGMQVVLLKINEEKKLKKRLQDLGLFDGVKFDVISNDMRGPFIINVMGSKLVLDRGTAQKIIVREAR</sequence>
<organism evidence="3 4">
    <name type="scientific">Clostridium grantii DSM 8605</name>
    <dbReference type="NCBI Taxonomy" id="1121316"/>
    <lineage>
        <taxon>Bacteria</taxon>
        <taxon>Bacillati</taxon>
        <taxon>Bacillota</taxon>
        <taxon>Clostridia</taxon>
        <taxon>Eubacteriales</taxon>
        <taxon>Clostridiaceae</taxon>
        <taxon>Clostridium</taxon>
    </lineage>
</organism>
<dbReference type="PANTHER" id="PTHR43151">
    <property type="entry name" value="FEOA FAMILY PROTEIN"/>
    <property type="match status" value="1"/>
</dbReference>
<dbReference type="SUPFAM" id="SSF50037">
    <property type="entry name" value="C-terminal domain of transcriptional repressors"/>
    <property type="match status" value="1"/>
</dbReference>
<dbReference type="Pfam" id="PF04023">
    <property type="entry name" value="FeoA"/>
    <property type="match status" value="1"/>
</dbReference>
<proteinExistence type="predicted"/>
<dbReference type="OrthoDB" id="5984at2"/>
<dbReference type="GO" id="GO:0046914">
    <property type="term" value="F:transition metal ion binding"/>
    <property type="evidence" value="ECO:0007669"/>
    <property type="project" value="InterPro"/>
</dbReference>
<evidence type="ECO:0000313" key="3">
    <source>
        <dbReference type="EMBL" id="SHH70057.1"/>
    </source>
</evidence>
<evidence type="ECO:0000259" key="2">
    <source>
        <dbReference type="SMART" id="SM00899"/>
    </source>
</evidence>
<dbReference type="EMBL" id="FQXM01000010">
    <property type="protein sequence ID" value="SHH70057.1"/>
    <property type="molecule type" value="Genomic_DNA"/>
</dbReference>
<accession>A0A1M5V471</accession>
<evidence type="ECO:0000256" key="1">
    <source>
        <dbReference type="ARBA" id="ARBA00023004"/>
    </source>
</evidence>
<dbReference type="InterPro" id="IPR008988">
    <property type="entry name" value="Transcriptional_repressor_C"/>
</dbReference>
<dbReference type="STRING" id="1121316.SAMN02745207_02067"/>
<keyword evidence="4" id="KW-1185">Reference proteome</keyword>
<protein>
    <submittedName>
        <fullName evidence="3">Ferrous iron transport protein A</fullName>
    </submittedName>
</protein>
<dbReference type="AlphaFoldDB" id="A0A1M5V471"/>
<dbReference type="RefSeq" id="WP_073338357.1">
    <property type="nucleotide sequence ID" value="NZ_FQXM01000010.1"/>
</dbReference>